<feature type="transmembrane region" description="Helical" evidence="1">
    <location>
        <begin position="124"/>
        <end position="143"/>
    </location>
</feature>
<keyword evidence="1" id="KW-0472">Membrane</keyword>
<comment type="caution">
    <text evidence="2">The sequence shown here is derived from an EMBL/GenBank/DDBJ whole genome shotgun (WGS) entry which is preliminary data.</text>
</comment>
<sequence length="313" mass="31581">MGEVGTRAGTSPGVRAATAAGVCAVAYSYLVGLWLSRHDALPDAVVAIRDWVNRPTGLGEDFGFLGVALLLMACGYHVAEGSEADRRGLALRLLRGGVPLACAALAAALLVAVGARPLLDAEVIAPVAALVLFGVLEVALLPLLRRHPALALLVLLEAACALVLAGGAGLLPGLGLVAAYLPLPLLGRLARLGGTGRVTAPRGVVLGVAGLAVVAVADRVFPEVGGYWHALGAAIALLLFLIAVPRGASVEHVRPVRWLAERALPLALAVPVVGYAVLEALGSLVPAFVAVPAGVLAAGLAGEAVHRWAEGPA</sequence>
<proteinExistence type="predicted"/>
<reference evidence="2" key="2">
    <citation type="submission" date="2020-09" db="EMBL/GenBank/DDBJ databases">
        <authorList>
            <person name="Sun Q."/>
            <person name="Ohkuma M."/>
        </authorList>
    </citation>
    <scope>NUCLEOTIDE SEQUENCE</scope>
    <source>
        <strain evidence="2">JCM 3313</strain>
    </source>
</reference>
<feature type="transmembrane region" description="Helical" evidence="1">
    <location>
        <begin position="259"/>
        <end position="278"/>
    </location>
</feature>
<evidence type="ECO:0000313" key="3">
    <source>
        <dbReference type="Proteomes" id="UP000639606"/>
    </source>
</evidence>
<keyword evidence="1" id="KW-1133">Transmembrane helix</keyword>
<dbReference type="AlphaFoldDB" id="A0A918EBR9"/>
<gene>
    <name evidence="2" type="ORF">GCM10010185_06540</name>
</gene>
<feature type="transmembrane region" description="Helical" evidence="1">
    <location>
        <begin position="284"/>
        <end position="305"/>
    </location>
</feature>
<organism evidence="2 3">
    <name type="scientific">Saccharothrix coeruleofusca</name>
    <dbReference type="NCBI Taxonomy" id="33919"/>
    <lineage>
        <taxon>Bacteria</taxon>
        <taxon>Bacillati</taxon>
        <taxon>Actinomycetota</taxon>
        <taxon>Actinomycetes</taxon>
        <taxon>Pseudonocardiales</taxon>
        <taxon>Pseudonocardiaceae</taxon>
        <taxon>Saccharothrix</taxon>
    </lineage>
</organism>
<dbReference type="EMBL" id="BMRG01000001">
    <property type="protein sequence ID" value="GGP37863.1"/>
    <property type="molecule type" value="Genomic_DNA"/>
</dbReference>
<protein>
    <submittedName>
        <fullName evidence="2">Uncharacterized protein</fullName>
    </submittedName>
</protein>
<feature type="transmembrane region" description="Helical" evidence="1">
    <location>
        <begin position="62"/>
        <end position="79"/>
    </location>
</feature>
<feature type="transmembrane region" description="Helical" evidence="1">
    <location>
        <begin position="100"/>
        <end position="118"/>
    </location>
</feature>
<feature type="transmembrane region" description="Helical" evidence="1">
    <location>
        <begin position="150"/>
        <end position="168"/>
    </location>
</feature>
<keyword evidence="3" id="KW-1185">Reference proteome</keyword>
<keyword evidence="1" id="KW-0812">Transmembrane</keyword>
<dbReference type="Proteomes" id="UP000639606">
    <property type="component" value="Unassembled WGS sequence"/>
</dbReference>
<name>A0A918EBR9_9PSEU</name>
<reference evidence="2" key="1">
    <citation type="journal article" date="2014" name="Int. J. Syst. Evol. Microbiol.">
        <title>Complete genome sequence of Corynebacterium casei LMG S-19264T (=DSM 44701T), isolated from a smear-ripened cheese.</title>
        <authorList>
            <consortium name="US DOE Joint Genome Institute (JGI-PGF)"/>
            <person name="Walter F."/>
            <person name="Albersmeier A."/>
            <person name="Kalinowski J."/>
            <person name="Ruckert C."/>
        </authorList>
    </citation>
    <scope>NUCLEOTIDE SEQUENCE</scope>
    <source>
        <strain evidence="2">JCM 3313</strain>
    </source>
</reference>
<evidence type="ECO:0000313" key="2">
    <source>
        <dbReference type="EMBL" id="GGP37863.1"/>
    </source>
</evidence>
<accession>A0A918EBR9</accession>
<feature type="transmembrane region" description="Helical" evidence="1">
    <location>
        <begin position="203"/>
        <end position="221"/>
    </location>
</feature>
<evidence type="ECO:0000256" key="1">
    <source>
        <dbReference type="SAM" id="Phobius"/>
    </source>
</evidence>
<feature type="transmembrane region" description="Helical" evidence="1">
    <location>
        <begin position="12"/>
        <end position="35"/>
    </location>
</feature>
<dbReference type="RefSeq" id="WP_189221483.1">
    <property type="nucleotide sequence ID" value="NZ_BMRG01000001.1"/>
</dbReference>
<feature type="transmembrane region" description="Helical" evidence="1">
    <location>
        <begin position="227"/>
        <end position="247"/>
    </location>
</feature>